<dbReference type="NCBIfam" id="NF011990">
    <property type="entry name" value="PRK15446.2-6"/>
    <property type="match status" value="1"/>
</dbReference>
<name>A0ABW4L6G5_9MICO</name>
<dbReference type="PANTHER" id="PTHR43135:SF3">
    <property type="entry name" value="ALPHA-D-RIBOSE 1-METHYLPHOSPHONATE 5-TRIPHOSPHATE DIPHOSPHATASE"/>
    <property type="match status" value="1"/>
</dbReference>
<dbReference type="SUPFAM" id="SSF51556">
    <property type="entry name" value="Metallo-dependent hydrolases"/>
    <property type="match status" value="1"/>
</dbReference>
<keyword evidence="4" id="KW-1185">Reference proteome</keyword>
<dbReference type="InterPro" id="IPR051781">
    <property type="entry name" value="Metallo-dep_Hydrolase"/>
</dbReference>
<dbReference type="EC" id="3.6.1.63" evidence="3"/>
<dbReference type="EMBL" id="JBHUEE010000007">
    <property type="protein sequence ID" value="MFD1718772.1"/>
    <property type="molecule type" value="Genomic_DNA"/>
</dbReference>
<organism evidence="3 4">
    <name type="scientific">Georgenia deserti</name>
    <dbReference type="NCBI Taxonomy" id="2093781"/>
    <lineage>
        <taxon>Bacteria</taxon>
        <taxon>Bacillati</taxon>
        <taxon>Actinomycetota</taxon>
        <taxon>Actinomycetes</taxon>
        <taxon>Micrococcales</taxon>
        <taxon>Bogoriellaceae</taxon>
        <taxon>Georgenia</taxon>
    </lineage>
</organism>
<protein>
    <submittedName>
        <fullName evidence="3">Alpha-D-ribose 1-methylphosphonate 5-triphosphate diphosphatase</fullName>
        <ecNumber evidence="3">3.6.1.63</ecNumber>
    </submittedName>
</protein>
<sequence>MSVEATTVPGADRAEAWALGAPRPSYRLRGVRAVLAERIVENATITVEDGRIEDVTTGASAGPGDRPVIDGQNLLLLPGFVDVHSDALETERTPRPGAEVPIEFAMASFEGRAAAAGTTTMFHGAAFQHQNTRGVARRPDRALDLCGVADTTPSYRVDHRVLHRLDVLSAAGATTLSRRIEALGRHRGGEPPALVSHEDHTPGQGQYADPSGLRRFMIERDGMSPDEADARIGARVRASAALADVRAANLDWLSGLARDGLIRLVGHDPDSPEAVDALAARGGAVAEFPTTLAAAERARDRGLHVVAGAPNVLRGSSHSGNVSARELVSRGVVDALASDYLPTALLAAVTLLARDGIVDLPRAVGLITSGPARVAGLTDRGVIAPGMRADLALVDDTGHWPYAVATLRAGAAT</sequence>
<dbReference type="SUPFAM" id="SSF51338">
    <property type="entry name" value="Composite domain of metallo-dependent hydrolases"/>
    <property type="match status" value="1"/>
</dbReference>
<dbReference type="InterPro" id="IPR011059">
    <property type="entry name" value="Metal-dep_hydrolase_composite"/>
</dbReference>
<evidence type="ECO:0000256" key="1">
    <source>
        <dbReference type="SAM" id="MobiDB-lite"/>
    </source>
</evidence>
<feature type="domain" description="Amidohydrolase 3" evidence="2">
    <location>
        <begin position="271"/>
        <end position="396"/>
    </location>
</feature>
<comment type="caution">
    <text evidence="3">The sequence shown here is derived from an EMBL/GenBank/DDBJ whole genome shotgun (WGS) entry which is preliminary data.</text>
</comment>
<dbReference type="InterPro" id="IPR013108">
    <property type="entry name" value="Amidohydro_3"/>
</dbReference>
<dbReference type="GO" id="GO:0016787">
    <property type="term" value="F:hydrolase activity"/>
    <property type="evidence" value="ECO:0007669"/>
    <property type="project" value="UniProtKB-KW"/>
</dbReference>
<dbReference type="InterPro" id="IPR012696">
    <property type="entry name" value="PhnM"/>
</dbReference>
<dbReference type="PIRSF" id="PIRSF038971">
    <property type="entry name" value="PhnM"/>
    <property type="match status" value="1"/>
</dbReference>
<dbReference type="NCBIfam" id="NF011984">
    <property type="entry name" value="PRK15446.1-5"/>
    <property type="match status" value="1"/>
</dbReference>
<dbReference type="Pfam" id="PF07969">
    <property type="entry name" value="Amidohydro_3"/>
    <property type="match status" value="1"/>
</dbReference>
<dbReference type="InterPro" id="IPR032466">
    <property type="entry name" value="Metal_Hydrolase"/>
</dbReference>
<dbReference type="Gene3D" id="3.20.20.140">
    <property type="entry name" value="Metal-dependent hydrolases"/>
    <property type="match status" value="2"/>
</dbReference>
<proteinExistence type="predicted"/>
<dbReference type="RefSeq" id="WP_388007736.1">
    <property type="nucleotide sequence ID" value="NZ_JBHUEE010000007.1"/>
</dbReference>
<feature type="region of interest" description="Disordered" evidence="1">
    <location>
        <begin position="187"/>
        <end position="210"/>
    </location>
</feature>
<dbReference type="PANTHER" id="PTHR43135">
    <property type="entry name" value="ALPHA-D-RIBOSE 1-METHYLPHOSPHONATE 5-TRIPHOSPHATE DIPHOSPHATASE"/>
    <property type="match status" value="1"/>
</dbReference>
<evidence type="ECO:0000313" key="4">
    <source>
        <dbReference type="Proteomes" id="UP001597277"/>
    </source>
</evidence>
<keyword evidence="3" id="KW-0378">Hydrolase</keyword>
<dbReference type="Proteomes" id="UP001597277">
    <property type="component" value="Unassembled WGS sequence"/>
</dbReference>
<gene>
    <name evidence="3" type="ORF">ACFSE6_13065</name>
</gene>
<evidence type="ECO:0000259" key="2">
    <source>
        <dbReference type="Pfam" id="PF07969"/>
    </source>
</evidence>
<reference evidence="4" key="1">
    <citation type="journal article" date="2019" name="Int. J. Syst. Evol. Microbiol.">
        <title>The Global Catalogue of Microorganisms (GCM) 10K type strain sequencing project: providing services to taxonomists for standard genome sequencing and annotation.</title>
        <authorList>
            <consortium name="The Broad Institute Genomics Platform"/>
            <consortium name="The Broad Institute Genome Sequencing Center for Infectious Disease"/>
            <person name="Wu L."/>
            <person name="Ma J."/>
        </authorList>
    </citation>
    <scope>NUCLEOTIDE SEQUENCE [LARGE SCALE GENOMIC DNA]</scope>
    <source>
        <strain evidence="4">JCM 17130</strain>
    </source>
</reference>
<evidence type="ECO:0000313" key="3">
    <source>
        <dbReference type="EMBL" id="MFD1718772.1"/>
    </source>
</evidence>
<accession>A0ABW4L6G5</accession>